<sequence>MPGPAARAPRRPRRGSARRSPARPPVRAGRPRRPAAASTRPARAHDDGLARQSSRTIGTSSNTGQDACSCTSMVSMSSTGAANQVW</sequence>
<protein>
    <submittedName>
        <fullName evidence="2">Uncharacterized protein</fullName>
    </submittedName>
</protein>
<evidence type="ECO:0000313" key="2">
    <source>
        <dbReference type="EMBL" id="PZR53528.1"/>
    </source>
</evidence>
<reference evidence="2 3" key="1">
    <citation type="submission" date="2018-06" db="EMBL/GenBank/DDBJ databases">
        <title>Whole genome sequencing of a novel hydrocarbon degrading bacterial strain, PW21 isolated from oil contaminated produced water sample.</title>
        <authorList>
            <person name="Nagkirti P."/>
            <person name="Shaikh A."/>
            <person name="Gowdaman V."/>
            <person name="Engineer A.E."/>
            <person name="Dagar S."/>
            <person name="Dhakephalkar P.K."/>
        </authorList>
    </citation>
    <scope>NUCLEOTIDE SEQUENCE [LARGE SCALE GENOMIC DNA]</scope>
    <source>
        <strain evidence="2 3">PW21</strain>
    </source>
</reference>
<feature type="compositionally biased region" description="Low complexity" evidence="1">
    <location>
        <begin position="68"/>
        <end position="79"/>
    </location>
</feature>
<keyword evidence="3" id="KW-1185">Reference proteome</keyword>
<name>A0A2W5XTS6_9MICO</name>
<dbReference type="AlphaFoldDB" id="A0A2W5XTS6"/>
<feature type="compositionally biased region" description="Polar residues" evidence="1">
    <location>
        <begin position="51"/>
        <end position="66"/>
    </location>
</feature>
<accession>A0A2W5XTS6</accession>
<dbReference type="Proteomes" id="UP000248783">
    <property type="component" value="Unassembled WGS sequence"/>
</dbReference>
<comment type="caution">
    <text evidence="2">The sequence shown here is derived from an EMBL/GenBank/DDBJ whole genome shotgun (WGS) entry which is preliminary data.</text>
</comment>
<gene>
    <name evidence="2" type="ORF">DNL40_08510</name>
</gene>
<feature type="compositionally biased region" description="Basic residues" evidence="1">
    <location>
        <begin position="8"/>
        <end position="21"/>
    </location>
</feature>
<dbReference type="EMBL" id="QKWH01000004">
    <property type="protein sequence ID" value="PZR53528.1"/>
    <property type="molecule type" value="Genomic_DNA"/>
</dbReference>
<feature type="region of interest" description="Disordered" evidence="1">
    <location>
        <begin position="1"/>
        <end position="86"/>
    </location>
</feature>
<proteinExistence type="predicted"/>
<evidence type="ECO:0000256" key="1">
    <source>
        <dbReference type="SAM" id="MobiDB-lite"/>
    </source>
</evidence>
<organism evidence="2 3">
    <name type="scientific">Xylanimonas oleitrophica</name>
    <dbReference type="NCBI Taxonomy" id="2607479"/>
    <lineage>
        <taxon>Bacteria</taxon>
        <taxon>Bacillati</taxon>
        <taxon>Actinomycetota</taxon>
        <taxon>Actinomycetes</taxon>
        <taxon>Micrococcales</taxon>
        <taxon>Promicromonosporaceae</taxon>
        <taxon>Xylanimonas</taxon>
    </lineage>
</organism>
<evidence type="ECO:0000313" key="3">
    <source>
        <dbReference type="Proteomes" id="UP000248783"/>
    </source>
</evidence>